<dbReference type="InterPro" id="IPR000504">
    <property type="entry name" value="RRM_dom"/>
</dbReference>
<reference evidence="4" key="1">
    <citation type="submission" date="2023-03" db="EMBL/GenBank/DDBJ databases">
        <title>Chromosome-scale reference genome and RAD-based genetic map of yellow starthistle (Centaurea solstitialis) reveal putative structural variation and QTLs associated with invader traits.</title>
        <authorList>
            <person name="Reatini B."/>
            <person name="Cang F.A."/>
            <person name="Jiang Q."/>
            <person name="Mckibben M.T.W."/>
            <person name="Barker M.S."/>
            <person name="Rieseberg L.H."/>
            <person name="Dlugosch K.M."/>
        </authorList>
    </citation>
    <scope>NUCLEOTIDE SEQUENCE</scope>
    <source>
        <strain evidence="4">CAN-66</strain>
        <tissue evidence="4">Leaf</tissue>
    </source>
</reference>
<evidence type="ECO:0000259" key="3">
    <source>
        <dbReference type="PROSITE" id="PS50102"/>
    </source>
</evidence>
<sequence>MKIERERERARKHADKSQRWDLKVNNGGRRRPDSRWVESGNLNGIATTFFFYNFPEDSTKKDLWKIFFKLGYIVDVFIAKKRNLAGKRFEFARFLGVHDAAKLGADLNDVWLGGFRLRSNLARFDRCRKSHKTQKSHIQGEKAPNGVMNMDNKITRRSFVDVVKGGTNRKTKETCLASSKERGGKNSLEGVLIGECRNFDFMKNLVKNFEEEGWGDLKLCFIGGLWVCIPFQSKDEAFRFLEDNKDVWICWFNSLGVWVPIVNQAKGWRSSRWGSVVDKWEVQDGNATCRIWIILTEKQSWIQGRRKVVLEGVETTVSVIEDTTLSLNLLLELSHMHVEGSSDYQGSVFSSEEDVTESPSKFSSDDDRSENLASPEMMLGRPAGFSRIARLPQKTLEIQEKATATGESLEKNKMRLESLEAKEAYLNCGLGVGPTSDFGSEKPSPVSDVDKQMMNGPCVVGLNNYKGDGDLVTEGSFSDSIPRNGGSSQINGDGVTNVEGDLTKSKPLRSVIKQRRISSPCSCRKGRGRPRFCAQRSSAGMVVGDVLLEDLREVPSSESDPLIQVSNSRNWAEFLGSGEAFNGENSPNKANSVSSSDLGRNIGFETRSVSRWSESNSRLMSNFLSINLNGLGERLKRVWVSELISKYRVSVLFLQETHVTSLDESVLRDFWRSENRDHCEAGSNGRSEGICTVWDTSFFSKEKSFLNSRFVAVLGCWLPFGVRVGFVNIYAPNSSNDRAALWIELLNLFKSTPGYCWVMGGDFNEVRRSEERKGSIFHSNNEKTFNDFISKAGLLEPPMGGRRFTWANADGTKSSKLDIFLFCSSFANNEDLVDLVRANWNAPLEGGNPHSHVQKLAWKLKRLKRDIKSWRLLVSKEKDVEKKKLTDKLDDLDSLLETNGWSNSVFNERGLTTDKLRSIDSLNLEHIRQKTKCKWIRGGDENTKYFHCLANSKKGKICFTGCLLTEVEKYDLIENVQRKAIHFSGNFKKISEAQNDFLEKSFSSNEIKEAVWGCGGEKSPGPDRFSFTFIKKFWDVVGPDFIDATNHFAKNPYLNRGCNDSFIALIPKTKDPLSLGDYRPIHLIGCIGKVISKVLAERLKMVIDSVISPEQTAYVKGKSIVDGPLIVNEIISWAKRTKKKVFLLKIDFEKAFDNLNWYFLFNTLEQMGFGRKWTGWIKGLVTSARVSVLVNGSPTSQFNLEAVKEILCLLSFSSLLWKA</sequence>
<organism evidence="4 5">
    <name type="scientific">Centaurea solstitialis</name>
    <name type="common">yellow star-thistle</name>
    <dbReference type="NCBI Taxonomy" id="347529"/>
    <lineage>
        <taxon>Eukaryota</taxon>
        <taxon>Viridiplantae</taxon>
        <taxon>Streptophyta</taxon>
        <taxon>Embryophyta</taxon>
        <taxon>Tracheophyta</taxon>
        <taxon>Spermatophyta</taxon>
        <taxon>Magnoliopsida</taxon>
        <taxon>eudicotyledons</taxon>
        <taxon>Gunneridae</taxon>
        <taxon>Pentapetalae</taxon>
        <taxon>asterids</taxon>
        <taxon>campanulids</taxon>
        <taxon>Asterales</taxon>
        <taxon>Asteraceae</taxon>
        <taxon>Carduoideae</taxon>
        <taxon>Cardueae</taxon>
        <taxon>Centaureinae</taxon>
        <taxon>Centaurea</taxon>
    </lineage>
</organism>
<dbReference type="SUPFAM" id="SSF56219">
    <property type="entry name" value="DNase I-like"/>
    <property type="match status" value="1"/>
</dbReference>
<dbReference type="Proteomes" id="UP001172457">
    <property type="component" value="Chromosome 1"/>
</dbReference>
<feature type="compositionally biased region" description="Basic and acidic residues" evidence="2">
    <location>
        <begin position="1"/>
        <end position="22"/>
    </location>
</feature>
<comment type="caution">
    <text evidence="4">The sequence shown here is derived from an EMBL/GenBank/DDBJ whole genome shotgun (WGS) entry which is preliminary data.</text>
</comment>
<feature type="region of interest" description="Disordered" evidence="2">
    <location>
        <begin position="1"/>
        <end position="32"/>
    </location>
</feature>
<keyword evidence="1" id="KW-0694">RNA-binding</keyword>
<protein>
    <recommendedName>
        <fullName evidence="3">RRM domain-containing protein</fullName>
    </recommendedName>
</protein>
<evidence type="ECO:0000313" key="5">
    <source>
        <dbReference type="Proteomes" id="UP001172457"/>
    </source>
</evidence>
<dbReference type="PANTHER" id="PTHR19446">
    <property type="entry name" value="REVERSE TRANSCRIPTASES"/>
    <property type="match status" value="1"/>
</dbReference>
<dbReference type="EMBL" id="JARYMX010000001">
    <property type="protein sequence ID" value="KAJ9567792.1"/>
    <property type="molecule type" value="Genomic_DNA"/>
</dbReference>
<dbReference type="CDD" id="cd00590">
    <property type="entry name" value="RRM_SF"/>
    <property type="match status" value="1"/>
</dbReference>
<dbReference type="InterPro" id="IPR035979">
    <property type="entry name" value="RBD_domain_sf"/>
</dbReference>
<proteinExistence type="predicted"/>
<dbReference type="CDD" id="cd01650">
    <property type="entry name" value="RT_nLTR_like"/>
    <property type="match status" value="1"/>
</dbReference>
<feature type="compositionally biased region" description="Polar residues" evidence="2">
    <location>
        <begin position="480"/>
        <end position="491"/>
    </location>
</feature>
<dbReference type="Pfam" id="PF00078">
    <property type="entry name" value="RVT_1"/>
    <property type="match status" value="1"/>
</dbReference>
<feature type="region of interest" description="Disordered" evidence="2">
    <location>
        <begin position="355"/>
        <end position="375"/>
    </location>
</feature>
<dbReference type="AlphaFoldDB" id="A0AA38UCK3"/>
<dbReference type="InterPro" id="IPR036691">
    <property type="entry name" value="Endo/exonu/phosph_ase_sf"/>
</dbReference>
<dbReference type="GO" id="GO:0003824">
    <property type="term" value="F:catalytic activity"/>
    <property type="evidence" value="ECO:0007669"/>
    <property type="project" value="InterPro"/>
</dbReference>
<evidence type="ECO:0000313" key="4">
    <source>
        <dbReference type="EMBL" id="KAJ9567792.1"/>
    </source>
</evidence>
<name>A0AA38UCK3_9ASTR</name>
<dbReference type="PROSITE" id="PS50102">
    <property type="entry name" value="RRM"/>
    <property type="match status" value="1"/>
</dbReference>
<accession>A0AA38UCK3</accession>
<dbReference type="InterPro" id="IPR012677">
    <property type="entry name" value="Nucleotide-bd_a/b_plait_sf"/>
</dbReference>
<dbReference type="Gene3D" id="3.60.10.10">
    <property type="entry name" value="Endonuclease/exonuclease/phosphatase"/>
    <property type="match status" value="1"/>
</dbReference>
<dbReference type="Pfam" id="PF03372">
    <property type="entry name" value="Exo_endo_phos"/>
    <property type="match status" value="1"/>
</dbReference>
<dbReference type="InterPro" id="IPR005135">
    <property type="entry name" value="Endo/exonuclease/phosphatase"/>
</dbReference>
<feature type="domain" description="RRM" evidence="3">
    <location>
        <begin position="47"/>
        <end position="124"/>
    </location>
</feature>
<dbReference type="Gene3D" id="3.30.70.330">
    <property type="match status" value="1"/>
</dbReference>
<feature type="region of interest" description="Disordered" evidence="2">
    <location>
        <begin position="480"/>
        <end position="500"/>
    </location>
</feature>
<dbReference type="GO" id="GO:0003723">
    <property type="term" value="F:RNA binding"/>
    <property type="evidence" value="ECO:0007669"/>
    <property type="project" value="UniProtKB-UniRule"/>
</dbReference>
<keyword evidence="5" id="KW-1185">Reference proteome</keyword>
<evidence type="ECO:0000256" key="2">
    <source>
        <dbReference type="SAM" id="MobiDB-lite"/>
    </source>
</evidence>
<dbReference type="SUPFAM" id="SSF54928">
    <property type="entry name" value="RNA-binding domain, RBD"/>
    <property type="match status" value="1"/>
</dbReference>
<gene>
    <name evidence="4" type="ORF">OSB04_003758</name>
</gene>
<dbReference type="InterPro" id="IPR000477">
    <property type="entry name" value="RT_dom"/>
</dbReference>
<evidence type="ECO:0000256" key="1">
    <source>
        <dbReference type="PROSITE-ProRule" id="PRU00176"/>
    </source>
</evidence>